<evidence type="ECO:0000313" key="6">
    <source>
        <dbReference type="EMBL" id="MFD2647650.1"/>
    </source>
</evidence>
<evidence type="ECO:0000313" key="7">
    <source>
        <dbReference type="Proteomes" id="UP001597521"/>
    </source>
</evidence>
<dbReference type="InterPro" id="IPR044074">
    <property type="entry name" value="PurU_ACT"/>
</dbReference>
<dbReference type="InterPro" id="IPR002912">
    <property type="entry name" value="ACT_dom"/>
</dbReference>
<feature type="active site" evidence="3">
    <location>
        <position position="228"/>
    </location>
</feature>
<sequence>MSAANFVLTLSCEDRPGIVAAVTTELAALNANIAESNQFWDRETGRFFMRLAFTAPEGVGRDELERALKSPIERFGMKTSLVDQSRKKRIVIMVSKFDHTLLHLLYQIRVGWLDAEVAAIISNHDDARKIAEDAGIPYHLLPVTKDTKAEQEEQVLAIVKQTGAELVVLARYMQVLSDKLATRLFGQAINIHHSFLPSFKGAKPYHQAHERGVKIIGATAHYVTPDLDEGPIIEQETARVTHAMSPDYLIAAGRDIESRVLARAVKLHLESRVMLNGRKTVVFG</sequence>
<dbReference type="InterPro" id="IPR004810">
    <property type="entry name" value="PurU"/>
</dbReference>
<evidence type="ECO:0000256" key="3">
    <source>
        <dbReference type="HAMAP-Rule" id="MF_01927"/>
    </source>
</evidence>
<dbReference type="PIRSF" id="PIRSF036480">
    <property type="entry name" value="FormyFH4_hydr"/>
    <property type="match status" value="1"/>
</dbReference>
<organism evidence="6 7">
    <name type="scientific">Devosia albogilva</name>
    <dbReference type="NCBI Taxonomy" id="429726"/>
    <lineage>
        <taxon>Bacteria</taxon>
        <taxon>Pseudomonadati</taxon>
        <taxon>Pseudomonadota</taxon>
        <taxon>Alphaproteobacteria</taxon>
        <taxon>Hyphomicrobiales</taxon>
        <taxon>Devosiaceae</taxon>
        <taxon>Devosia</taxon>
    </lineage>
</organism>
<dbReference type="InterPro" id="IPR036477">
    <property type="entry name" value="Formyl_transf_N_sf"/>
</dbReference>
<dbReference type="PRINTS" id="PR01575">
    <property type="entry name" value="FFH4HYDRLASE"/>
</dbReference>
<evidence type="ECO:0000256" key="4">
    <source>
        <dbReference type="NCBIfam" id="TIGR00655"/>
    </source>
</evidence>
<dbReference type="EMBL" id="JBHUNP010000001">
    <property type="protein sequence ID" value="MFD2647650.1"/>
    <property type="molecule type" value="Genomic_DNA"/>
</dbReference>
<comment type="function">
    <text evidence="3">Catalyzes the hydrolysis of 10-formyltetrahydrofolate (formyl-FH4) to formate and tetrahydrofolate (FH4).</text>
</comment>
<reference evidence="7" key="1">
    <citation type="journal article" date="2019" name="Int. J. Syst. Evol. Microbiol.">
        <title>The Global Catalogue of Microorganisms (GCM) 10K type strain sequencing project: providing services to taxonomists for standard genome sequencing and annotation.</title>
        <authorList>
            <consortium name="The Broad Institute Genomics Platform"/>
            <consortium name="The Broad Institute Genome Sequencing Center for Infectious Disease"/>
            <person name="Wu L."/>
            <person name="Ma J."/>
        </authorList>
    </citation>
    <scope>NUCLEOTIDE SEQUENCE [LARGE SCALE GENOMIC DNA]</scope>
    <source>
        <strain evidence="7">CCM 7427</strain>
    </source>
</reference>
<keyword evidence="2 3" id="KW-0378">Hydrolase</keyword>
<keyword evidence="3" id="KW-0658">Purine biosynthesis</keyword>
<dbReference type="InterPro" id="IPR045865">
    <property type="entry name" value="ACT-like_dom_sf"/>
</dbReference>
<comment type="pathway">
    <text evidence="3">Purine metabolism; IMP biosynthesis via de novo pathway; formate from 10-formyl-5,6,7,8-tetrahydrofolate: step 1/1.</text>
</comment>
<dbReference type="PANTHER" id="PTHR42706:SF1">
    <property type="entry name" value="FORMYLTETRAHYDROFOLATE DEFORMYLASE 2, MITOCHONDRIAL"/>
    <property type="match status" value="1"/>
</dbReference>
<feature type="domain" description="ACT" evidence="5">
    <location>
        <begin position="7"/>
        <end position="86"/>
    </location>
</feature>
<dbReference type="InterPro" id="IPR041729">
    <property type="entry name" value="Formyl-FH4-Hydrolase_C"/>
</dbReference>
<dbReference type="PROSITE" id="PS51671">
    <property type="entry name" value="ACT"/>
    <property type="match status" value="1"/>
</dbReference>
<dbReference type="SUPFAM" id="SSF55021">
    <property type="entry name" value="ACT-like"/>
    <property type="match status" value="1"/>
</dbReference>
<dbReference type="Pfam" id="PF01842">
    <property type="entry name" value="ACT"/>
    <property type="match status" value="1"/>
</dbReference>
<accession>A0ABW5QIR8</accession>
<dbReference type="RefSeq" id="WP_386832672.1">
    <property type="nucleotide sequence ID" value="NZ_JBHUNP010000001.1"/>
</dbReference>
<evidence type="ECO:0000256" key="1">
    <source>
        <dbReference type="ARBA" id="ARBA00022563"/>
    </source>
</evidence>
<dbReference type="InterPro" id="IPR002376">
    <property type="entry name" value="Formyl_transf_N"/>
</dbReference>
<comment type="catalytic activity">
    <reaction evidence="3">
        <text>(6R)-10-formyltetrahydrofolate + H2O = (6S)-5,6,7,8-tetrahydrofolate + formate + H(+)</text>
        <dbReference type="Rhea" id="RHEA:19833"/>
        <dbReference type="ChEBI" id="CHEBI:15377"/>
        <dbReference type="ChEBI" id="CHEBI:15378"/>
        <dbReference type="ChEBI" id="CHEBI:15740"/>
        <dbReference type="ChEBI" id="CHEBI:57453"/>
        <dbReference type="ChEBI" id="CHEBI:195366"/>
        <dbReference type="EC" id="3.5.1.10"/>
    </reaction>
</comment>
<dbReference type="Pfam" id="PF00551">
    <property type="entry name" value="Formyl_trans_N"/>
    <property type="match status" value="1"/>
</dbReference>
<dbReference type="PANTHER" id="PTHR42706">
    <property type="entry name" value="FORMYLTETRAHYDROFOLATE DEFORMYLASE"/>
    <property type="match status" value="1"/>
</dbReference>
<keyword evidence="1 3" id="KW-0554">One-carbon metabolism</keyword>
<dbReference type="Gene3D" id="3.40.50.170">
    <property type="entry name" value="Formyl transferase, N-terminal domain"/>
    <property type="match status" value="1"/>
</dbReference>
<dbReference type="Gene3D" id="3.30.70.260">
    <property type="match status" value="1"/>
</dbReference>
<gene>
    <name evidence="3 6" type="primary">purU</name>
    <name evidence="6" type="ORF">ACFSX5_07595</name>
</gene>
<dbReference type="EC" id="3.5.1.10" evidence="3 4"/>
<comment type="caution">
    <text evidence="6">The sequence shown here is derived from an EMBL/GenBank/DDBJ whole genome shotgun (WGS) entry which is preliminary data.</text>
</comment>
<dbReference type="CDD" id="cd04875">
    <property type="entry name" value="ACT_F4HF-DF"/>
    <property type="match status" value="1"/>
</dbReference>
<dbReference type="NCBIfam" id="TIGR00655">
    <property type="entry name" value="PurU"/>
    <property type="match status" value="1"/>
</dbReference>
<comment type="similarity">
    <text evidence="3">Belongs to the PurU family.</text>
</comment>
<protein>
    <recommendedName>
        <fullName evidence="3 4">Formyltetrahydrofolate deformylase</fullName>
        <ecNumber evidence="3 4">3.5.1.10</ecNumber>
    </recommendedName>
    <alternativeName>
        <fullName evidence="3">Formyl-FH(4) hydrolase</fullName>
    </alternativeName>
</protein>
<dbReference type="CDD" id="cd08648">
    <property type="entry name" value="FMT_core_Formyl-FH4-Hydrolase_C"/>
    <property type="match status" value="1"/>
</dbReference>
<name>A0ABW5QIR8_9HYPH</name>
<dbReference type="Proteomes" id="UP001597521">
    <property type="component" value="Unassembled WGS sequence"/>
</dbReference>
<dbReference type="NCBIfam" id="NF004684">
    <property type="entry name" value="PRK06027.1"/>
    <property type="match status" value="1"/>
</dbReference>
<dbReference type="HAMAP" id="MF_01927">
    <property type="entry name" value="PurU"/>
    <property type="match status" value="1"/>
</dbReference>
<evidence type="ECO:0000256" key="2">
    <source>
        <dbReference type="ARBA" id="ARBA00022801"/>
    </source>
</evidence>
<dbReference type="GO" id="GO:0008864">
    <property type="term" value="F:formyltetrahydrofolate deformylase activity"/>
    <property type="evidence" value="ECO:0007669"/>
    <property type="project" value="UniProtKB-EC"/>
</dbReference>
<keyword evidence="7" id="KW-1185">Reference proteome</keyword>
<proteinExistence type="inferred from homology"/>
<dbReference type="SUPFAM" id="SSF53328">
    <property type="entry name" value="Formyltransferase"/>
    <property type="match status" value="1"/>
</dbReference>
<evidence type="ECO:0000259" key="5">
    <source>
        <dbReference type="PROSITE" id="PS51671"/>
    </source>
</evidence>